<dbReference type="PIRSF" id="PIRSF014753">
    <property type="entry name" value="UCP014753"/>
    <property type="match status" value="1"/>
</dbReference>
<dbReference type="InterPro" id="IPR049349">
    <property type="entry name" value="DUF2264_N"/>
</dbReference>
<accession>A0A927GPM6</accession>
<protein>
    <submittedName>
        <fullName evidence="2">DUF2264 domain-containing protein</fullName>
    </submittedName>
</protein>
<sequence>MSDERERSYWLQTMLRIGGPVLEAAAHRRLREDMPLEAKRDRSACSYLEAFGRTLCGMAPWLELTDPDLSESEAALQKQYREWAVAGLDALTNPDSPDYGRFGDSPQSLVDAAFLAEALLRAPGRLWEPLEARVKQQVLEAMRATRVVTPPYNNWLLFAAMVETWIGATGEQADGMRIDYALREHELWYKGDGTYGDGPEFHWDYYNSYVIQPMLLDTLRTQGRPVEEQTRILTRAQRYAEVQERLIAPDGSFAPLGRSLAYRCGAFHLLAQLALLDELPQTLPRAQVRCALEAVIRRTMDAPGTFDANGWLRIGLCGHQPGLGEGYISTGSLYLCTAAFLPLGLPAHAPFWQDDDQAWTAQRLWSSEDLAADHALTQH</sequence>
<evidence type="ECO:0000313" key="3">
    <source>
        <dbReference type="Proteomes" id="UP000621560"/>
    </source>
</evidence>
<dbReference type="InterPro" id="IPR016624">
    <property type="entry name" value="UCP014753"/>
</dbReference>
<evidence type="ECO:0000313" key="2">
    <source>
        <dbReference type="EMBL" id="MBD2843629.1"/>
    </source>
</evidence>
<feature type="domain" description="DUF2264" evidence="1">
    <location>
        <begin position="7"/>
        <end position="359"/>
    </location>
</feature>
<dbReference type="PANTHER" id="PTHR35339:SF3">
    <property type="entry name" value="DUF2264 DOMAIN-CONTAINING PROTEIN"/>
    <property type="match status" value="1"/>
</dbReference>
<gene>
    <name evidence="2" type="ORF">IDH44_00380</name>
</gene>
<organism evidence="2 3">
    <name type="scientific">Paenibacillus sabuli</name>
    <dbReference type="NCBI Taxonomy" id="2772509"/>
    <lineage>
        <taxon>Bacteria</taxon>
        <taxon>Bacillati</taxon>
        <taxon>Bacillota</taxon>
        <taxon>Bacilli</taxon>
        <taxon>Bacillales</taxon>
        <taxon>Paenibacillaceae</taxon>
        <taxon>Paenibacillus</taxon>
    </lineage>
</organism>
<dbReference type="Proteomes" id="UP000621560">
    <property type="component" value="Unassembled WGS sequence"/>
</dbReference>
<dbReference type="AlphaFoldDB" id="A0A927GPM6"/>
<reference evidence="2" key="1">
    <citation type="submission" date="2020-09" db="EMBL/GenBank/DDBJ databases">
        <title>A novel bacterium of genus Paenibacillus, isolated from South China Sea.</title>
        <authorList>
            <person name="Huang H."/>
            <person name="Mo K."/>
            <person name="Hu Y."/>
        </authorList>
    </citation>
    <scope>NUCLEOTIDE SEQUENCE</scope>
    <source>
        <strain evidence="2">IB182496</strain>
    </source>
</reference>
<name>A0A927GPM6_9BACL</name>
<comment type="caution">
    <text evidence="2">The sequence shown here is derived from an EMBL/GenBank/DDBJ whole genome shotgun (WGS) entry which is preliminary data.</text>
</comment>
<evidence type="ECO:0000259" key="1">
    <source>
        <dbReference type="Pfam" id="PF10022"/>
    </source>
</evidence>
<dbReference type="RefSeq" id="WP_190913621.1">
    <property type="nucleotide sequence ID" value="NZ_JACXIZ010000002.1"/>
</dbReference>
<dbReference type="Pfam" id="PF10022">
    <property type="entry name" value="DUF2264"/>
    <property type="match status" value="1"/>
</dbReference>
<keyword evidence="3" id="KW-1185">Reference proteome</keyword>
<dbReference type="EMBL" id="JACXIZ010000002">
    <property type="protein sequence ID" value="MBD2843629.1"/>
    <property type="molecule type" value="Genomic_DNA"/>
</dbReference>
<proteinExistence type="predicted"/>
<dbReference type="PANTHER" id="PTHR35339">
    <property type="entry name" value="LINALOOL DEHYDRATASE_ISOMERASE DOMAIN-CONTAINING PROTEIN"/>
    <property type="match status" value="1"/>
</dbReference>